<organism evidence="2 3">
    <name type="scientific">[Emmonsia] crescens</name>
    <dbReference type="NCBI Taxonomy" id="73230"/>
    <lineage>
        <taxon>Eukaryota</taxon>
        <taxon>Fungi</taxon>
        <taxon>Dikarya</taxon>
        <taxon>Ascomycota</taxon>
        <taxon>Pezizomycotina</taxon>
        <taxon>Eurotiomycetes</taxon>
        <taxon>Eurotiomycetidae</taxon>
        <taxon>Onygenales</taxon>
        <taxon>Ajellomycetaceae</taxon>
        <taxon>Emergomyces</taxon>
    </lineage>
</organism>
<accession>A0A2B7ZAB4</accession>
<comment type="caution">
    <text evidence="2">The sequence shown here is derived from an EMBL/GenBank/DDBJ whole genome shotgun (WGS) entry which is preliminary data.</text>
</comment>
<dbReference type="EMBL" id="PDND01000190">
    <property type="protein sequence ID" value="PGH30133.1"/>
    <property type="molecule type" value="Genomic_DNA"/>
</dbReference>
<evidence type="ECO:0000256" key="1">
    <source>
        <dbReference type="SAM" id="MobiDB-lite"/>
    </source>
</evidence>
<feature type="region of interest" description="Disordered" evidence="1">
    <location>
        <begin position="75"/>
        <end position="103"/>
    </location>
</feature>
<dbReference type="STRING" id="73230.A0A2B7ZAB4"/>
<reference evidence="2 3" key="1">
    <citation type="submission" date="2017-10" db="EMBL/GenBank/DDBJ databases">
        <title>Comparative genomics in systemic dimorphic fungi from Ajellomycetaceae.</title>
        <authorList>
            <person name="Munoz J.F."/>
            <person name="Mcewen J.G."/>
            <person name="Clay O.K."/>
            <person name="Cuomo C.A."/>
        </authorList>
    </citation>
    <scope>NUCLEOTIDE SEQUENCE [LARGE SCALE GENOMIC DNA]</scope>
    <source>
        <strain evidence="2 3">UAMH4076</strain>
    </source>
</reference>
<dbReference type="AlphaFoldDB" id="A0A2B7ZAB4"/>
<sequence length="433" mass="49089">MSRIMFDRPYPMRQKRSWKLATLQGLLRRFSQKHKDSRHEHTGLLPGGRDQFPKVSDTLQYFLYGRKIFESQSGSASINLHPRSHDRNRRTRNEKSNSRLSTKPTIGPCPSTLCIALTVTTDISQSTGLRRRNSIRNLRALVHEAAIAANADVKETCNTSTASAPEMSTKFLIDFLEGKAAIKNLDHFNAFLIVNPTTQGDRVRYASEGLWSAEDFEKEELFLYNKRALDQTSDLITEITEDGNERLHLMLFGGLPSIGGRNGLVLVSLIDITYFLDALTISDLEIETLLRQIYSANSQDVGPENKSENSSETSDVMQQLVNHVAKSILALYKDYFILSQSAKEPGFYEISHVSPNLYVDGEYVTGHLSHTSPAVISRISQLMGQGKRFFLEVKWGSDGRAKRLYCIPMLTGRRRFWLCMLVDPVHPLLWQKE</sequence>
<gene>
    <name evidence="2" type="ORF">GX50_07110</name>
</gene>
<dbReference type="Proteomes" id="UP000226031">
    <property type="component" value="Unassembled WGS sequence"/>
</dbReference>
<evidence type="ECO:0000313" key="3">
    <source>
        <dbReference type="Proteomes" id="UP000226031"/>
    </source>
</evidence>
<name>A0A2B7ZAB4_9EURO</name>
<protein>
    <submittedName>
        <fullName evidence="2">Uncharacterized protein</fullName>
    </submittedName>
</protein>
<keyword evidence="3" id="KW-1185">Reference proteome</keyword>
<proteinExistence type="predicted"/>
<evidence type="ECO:0000313" key="2">
    <source>
        <dbReference type="EMBL" id="PGH30133.1"/>
    </source>
</evidence>